<dbReference type="Proteomes" id="UP001177120">
    <property type="component" value="Unassembled WGS sequence"/>
</dbReference>
<sequence>MKTDHFHGSRYAYHDALKLDKELVSFGKIASIISDADGDVVAIDLIHCSGQSCKAIQEKPSLAHSLTIK</sequence>
<reference evidence="1" key="1">
    <citation type="journal article" date="2024" name="Int. J. Syst. Evol. Microbiol.">
        <title>Polycladomyces zharkentensis sp. nov., a novel thermophilic cellulose- and starch-degrading member of the Bacillota from a geothermal aquifer in Kazakhstan.</title>
        <authorList>
            <person name="Mashzhan A."/>
            <person name="Kistaubayeva A."/>
            <person name="Javier-Lopez R."/>
            <person name="Bissenova U."/>
            <person name="Bissenbay A."/>
            <person name="Birkeland N.K."/>
        </authorList>
    </citation>
    <scope>NUCLEOTIDE SEQUENCE</scope>
    <source>
        <strain evidence="1">ZKZ2T</strain>
    </source>
</reference>
<accession>A0ABS2WK30</accession>
<dbReference type="RefSeq" id="WP_205495214.1">
    <property type="nucleotide sequence ID" value="NZ_JAFHAP010000008.1"/>
</dbReference>
<name>A0ABS2WK30_9BACL</name>
<dbReference type="EMBL" id="JAFHAP010000008">
    <property type="protein sequence ID" value="MBN2909873.1"/>
    <property type="molecule type" value="Genomic_DNA"/>
</dbReference>
<evidence type="ECO:0000313" key="2">
    <source>
        <dbReference type="Proteomes" id="UP001177120"/>
    </source>
</evidence>
<protein>
    <submittedName>
        <fullName evidence="1">Uncharacterized protein</fullName>
    </submittedName>
</protein>
<comment type="caution">
    <text evidence="1">The sequence shown here is derived from an EMBL/GenBank/DDBJ whole genome shotgun (WGS) entry which is preliminary data.</text>
</comment>
<gene>
    <name evidence="1" type="ORF">JQC72_10085</name>
</gene>
<proteinExistence type="predicted"/>
<keyword evidence="2" id="KW-1185">Reference proteome</keyword>
<evidence type="ECO:0000313" key="1">
    <source>
        <dbReference type="EMBL" id="MBN2909873.1"/>
    </source>
</evidence>
<organism evidence="1 2">
    <name type="scientific">Polycladomyces zharkentensis</name>
    <dbReference type="NCBI Taxonomy" id="2807616"/>
    <lineage>
        <taxon>Bacteria</taxon>
        <taxon>Bacillati</taxon>
        <taxon>Bacillota</taxon>
        <taxon>Bacilli</taxon>
        <taxon>Bacillales</taxon>
        <taxon>Thermoactinomycetaceae</taxon>
        <taxon>Polycladomyces</taxon>
    </lineage>
</organism>